<dbReference type="PIRSF" id="PIRSF026509">
    <property type="entry name" value="UCP026509"/>
    <property type="match status" value="1"/>
</dbReference>
<keyword evidence="1" id="KW-0472">Membrane</keyword>
<evidence type="ECO:0000256" key="1">
    <source>
        <dbReference type="SAM" id="Phobius"/>
    </source>
</evidence>
<proteinExistence type="predicted"/>
<dbReference type="AlphaFoldDB" id="A0A2Z5PHR1"/>
<feature type="transmembrane region" description="Helical" evidence="1">
    <location>
        <begin position="79"/>
        <end position="107"/>
    </location>
</feature>
<evidence type="ECO:0000313" key="2">
    <source>
        <dbReference type="EMBL" id="BAP60895.1"/>
    </source>
</evidence>
<name>A0A2Z5PHR1_METMI</name>
<dbReference type="PANTHER" id="PTHR31721:SF4">
    <property type="entry name" value="OS06G0710300 PROTEIN"/>
    <property type="match status" value="1"/>
</dbReference>
<keyword evidence="1" id="KW-0812">Transmembrane</keyword>
<feature type="transmembrane region" description="Helical" evidence="1">
    <location>
        <begin position="35"/>
        <end position="67"/>
    </location>
</feature>
<reference evidence="2 3" key="1">
    <citation type="submission" date="2009-06" db="EMBL/GenBank/DDBJ databases">
        <title>Molecular Evidence for Microbiologically Influenced Corrosion from genome of Methanogen.</title>
        <authorList>
            <person name="Ito N."/>
            <person name="Tsurumaru H."/>
            <person name="Shimizu A."/>
            <person name="Harada T."/>
            <person name="Hosoyama A."/>
            <person name="Horikawa H."/>
            <person name="Wakai S."/>
            <person name="Sasaki K."/>
            <person name="Nishijima K."/>
            <person name="Ataku H."/>
            <person name="Yamazaki J."/>
            <person name="Mise M."/>
            <person name="Yamazaki S."/>
            <person name="Tanikawa S."/>
            <person name="Harayama S."/>
            <person name="Fujita N."/>
        </authorList>
    </citation>
    <scope>NUCLEOTIDE SEQUENCE [LARGE SCALE GENOMIC DNA]</scope>
    <source>
        <strain evidence="3">KA1 ( NBRC 102054)</strain>
    </source>
</reference>
<evidence type="ECO:0008006" key="4">
    <source>
        <dbReference type="Google" id="ProtNLM"/>
    </source>
</evidence>
<keyword evidence="1" id="KW-1133">Transmembrane helix</keyword>
<feature type="transmembrane region" description="Helical" evidence="1">
    <location>
        <begin position="163"/>
        <end position="180"/>
    </location>
</feature>
<dbReference type="EMBL" id="AP011526">
    <property type="protein sequence ID" value="BAP60895.1"/>
    <property type="molecule type" value="Genomic_DNA"/>
</dbReference>
<dbReference type="KEGG" id="mmak:MMKA1_07780"/>
<dbReference type="PANTHER" id="PTHR31721">
    <property type="entry name" value="OS06G0710300 PROTEIN"/>
    <property type="match status" value="1"/>
</dbReference>
<dbReference type="GeneID" id="41279195"/>
<dbReference type="Pfam" id="PF03350">
    <property type="entry name" value="UPF0114"/>
    <property type="match status" value="1"/>
</dbReference>
<protein>
    <recommendedName>
        <fullName evidence="4">Integral membrane protein</fullName>
    </recommendedName>
</protein>
<accession>A0A2Z5PHR1</accession>
<dbReference type="Proteomes" id="UP000264208">
    <property type="component" value="Chromosome"/>
</dbReference>
<gene>
    <name evidence="2" type="ORF">MMKA1_07780</name>
</gene>
<dbReference type="InterPro" id="IPR005134">
    <property type="entry name" value="UPF0114"/>
</dbReference>
<organism evidence="2 3">
    <name type="scientific">Methanococcus maripaludis KA1</name>
    <dbReference type="NCBI Taxonomy" id="637914"/>
    <lineage>
        <taxon>Archaea</taxon>
        <taxon>Methanobacteriati</taxon>
        <taxon>Methanobacteriota</taxon>
        <taxon>Methanomada group</taxon>
        <taxon>Methanococci</taxon>
        <taxon>Methanococcales</taxon>
        <taxon>Methanococcaceae</taxon>
        <taxon>Methanococcus</taxon>
    </lineage>
</organism>
<dbReference type="RefSeq" id="WP_146778126.1">
    <property type="nucleotide sequence ID" value="NZ_AP011526.1"/>
</dbReference>
<evidence type="ECO:0000313" key="3">
    <source>
        <dbReference type="Proteomes" id="UP000264208"/>
    </source>
</evidence>
<sequence length="185" mass="21076">MGKTEKFNKKYGIKKISEQGFFEHFFELALWNSRFIVTLAVIFGTLGSITLFLAGSVEIFHTIIAYFSDPMSSEQHNQILIGVIGAVDLYLIGVVLLIFSFGIYELFISKIDIARIDGDVSNILEIYTLDELKSKIIKVIIMVLIVSFFQRVLSMHFETSLDMIYMAISIFAISIGVYFLQKQKM</sequence>
<feature type="transmembrane region" description="Helical" evidence="1">
    <location>
        <begin position="136"/>
        <end position="157"/>
    </location>
</feature>